<gene>
    <name evidence="3" type="ORF">CDCA_CDCA01G0377</name>
</gene>
<feature type="region of interest" description="Disordered" evidence="1">
    <location>
        <begin position="589"/>
        <end position="615"/>
    </location>
</feature>
<keyword evidence="4" id="KW-1185">Reference proteome</keyword>
<dbReference type="Pfam" id="PF02201">
    <property type="entry name" value="SWIB"/>
    <property type="match status" value="1"/>
</dbReference>
<sequence length="615" mass="67203">MEPDTSVAESPRKHVKVETQEGNGGGESETLRDASMEHEEAAEETAADTTTSPSDADRQSILLSRIEAAKRLSQQSYHESIATTQQALAAEHAVYGRMVDLERQLDVHVARKLQDVTELAAAALALAETRRQAPEGRLATNLVTKSRLLWGGGHWTRRPTVKRTLRLYVYNTYRGQGGETETPPSWVLRVQGSLLHAPALPALALTSFFHRVVLEVDPDNVAGQQETFEWVAPRDTARCSAQWASATPVRQSEEGPAATTAAAASPSRPEAVRPTARATAGSSSTPSQWADGFEVQRQGETPVEVRLFLFPAHLPPRYRLSAALAELLAVEEDTLGGALVTLWYYVKRHGLLHPEMRGVVMLDDKLRRVFGESAVRAAQRWQPPGAPDEAAGGYELILLRLSQLCDLVRQHLAPLPPIEIRYRVQLSGIVHHDCYDIDVDVDAELLEGASAEAMTAGSVALNTGTTGSGNAAAAANVAVGPRHQTTPATTTTTLYAAHPKVARWQAATDAAVERLHCARLRRAFFAHFAESPVEFLRDLLVSHTRDRLLLQGKSGRFPEEERRSGLYHQQWVHEAVPRYLWRQLLKARKTPRRDSGNSSAAAAAASPGEPSNTTA</sequence>
<organism evidence="3 4">
    <name type="scientific">Cyanidium caldarium</name>
    <name type="common">Red alga</name>
    <dbReference type="NCBI Taxonomy" id="2771"/>
    <lineage>
        <taxon>Eukaryota</taxon>
        <taxon>Rhodophyta</taxon>
        <taxon>Bangiophyceae</taxon>
        <taxon>Cyanidiales</taxon>
        <taxon>Cyanidiaceae</taxon>
        <taxon>Cyanidium</taxon>
    </lineage>
</organism>
<evidence type="ECO:0000313" key="4">
    <source>
        <dbReference type="Proteomes" id="UP001301350"/>
    </source>
</evidence>
<evidence type="ECO:0000313" key="3">
    <source>
        <dbReference type="EMBL" id="KAK4534352.1"/>
    </source>
</evidence>
<evidence type="ECO:0000256" key="1">
    <source>
        <dbReference type="SAM" id="MobiDB-lite"/>
    </source>
</evidence>
<dbReference type="AlphaFoldDB" id="A0AAV9IQ45"/>
<name>A0AAV9IQ45_CYACA</name>
<dbReference type="InterPro" id="IPR003121">
    <property type="entry name" value="SWIB_MDM2_domain"/>
</dbReference>
<dbReference type="Proteomes" id="UP001301350">
    <property type="component" value="Unassembled WGS sequence"/>
</dbReference>
<accession>A0AAV9IQ45</accession>
<evidence type="ECO:0000259" key="2">
    <source>
        <dbReference type="PROSITE" id="PS51925"/>
    </source>
</evidence>
<dbReference type="Gene3D" id="1.10.245.10">
    <property type="entry name" value="SWIB/MDM2 domain"/>
    <property type="match status" value="1"/>
</dbReference>
<protein>
    <recommendedName>
        <fullName evidence="2">DM2 domain-containing protein</fullName>
    </recommendedName>
</protein>
<feature type="compositionally biased region" description="Basic and acidic residues" evidence="1">
    <location>
        <begin position="10"/>
        <end position="19"/>
    </location>
</feature>
<feature type="region of interest" description="Disordered" evidence="1">
    <location>
        <begin position="242"/>
        <end position="290"/>
    </location>
</feature>
<comment type="caution">
    <text evidence="3">The sequence shown here is derived from an EMBL/GenBank/DDBJ whole genome shotgun (WGS) entry which is preliminary data.</text>
</comment>
<feature type="domain" description="DM2" evidence="2">
    <location>
        <begin position="313"/>
        <end position="414"/>
    </location>
</feature>
<dbReference type="EMBL" id="JANCYW010000001">
    <property type="protein sequence ID" value="KAK4534352.1"/>
    <property type="molecule type" value="Genomic_DNA"/>
</dbReference>
<reference evidence="3 4" key="1">
    <citation type="submission" date="2022-07" db="EMBL/GenBank/DDBJ databases">
        <title>Genome-wide signatures of adaptation to extreme environments.</title>
        <authorList>
            <person name="Cho C.H."/>
            <person name="Yoon H.S."/>
        </authorList>
    </citation>
    <scope>NUCLEOTIDE SEQUENCE [LARGE SCALE GENOMIC DNA]</scope>
    <source>
        <strain evidence="3 4">DBV 063 E5</strain>
    </source>
</reference>
<dbReference type="InterPro" id="IPR036885">
    <property type="entry name" value="SWIB_MDM2_dom_sf"/>
</dbReference>
<feature type="compositionally biased region" description="Low complexity" evidence="1">
    <location>
        <begin position="254"/>
        <end position="269"/>
    </location>
</feature>
<dbReference type="PROSITE" id="PS51925">
    <property type="entry name" value="SWIB_MDM2"/>
    <property type="match status" value="1"/>
</dbReference>
<feature type="region of interest" description="Disordered" evidence="1">
    <location>
        <begin position="1"/>
        <end position="56"/>
    </location>
</feature>
<dbReference type="SUPFAM" id="SSF47592">
    <property type="entry name" value="SWIB/MDM2 domain"/>
    <property type="match status" value="1"/>
</dbReference>
<proteinExistence type="predicted"/>
<dbReference type="PANTHER" id="PTHR13844">
    <property type="entry name" value="SWI/SNF-RELATED MATRIX-ASSOCIATED ACTIN-DEPENDENT REGULATOR OF CHROMATIN SUBFAMILY D"/>
    <property type="match status" value="1"/>
</dbReference>
<feature type="compositionally biased region" description="Basic and acidic residues" evidence="1">
    <location>
        <begin position="29"/>
        <end position="39"/>
    </location>
</feature>